<sequence>MATKIDCFFINDNKELVPVKNSQTVHDNQYSNLKLNQNLKFLDVSPIQSNSKSYNKKSCGSSVSDNIEGRENSLHSNKSSKISNLSNLINGETENEEFKKRWKKNIYSNTINDSTLSLHIADYENSVETDSFYGSKKEDLQKGKCDSIKNEKQIFSAGTFVIQNPFEFPRQENEEAKVPEVSNFKASQELLDPNKASKKGMKRILACITSCIESERNIQLYQLCSAIVKKYGRHELSYYAYAAFAYVSKRYIDAENFLTLCLKANPDFVDAYVLYGHTLFISETYFEAQENYVEAAGRCENVELQFCCAIAEKYLNGLQPGEKHISDFDVFCKSWNPYVMNELGVILYYDKCYELASKHFLFLLKRLTKSEVKPILLNLPILLEANVNSYWNAVYFNLGHTLFKMKKYFNALACFEKAVTTGQNRCEALEMVGFCYGMLGMIYRANDAMFKANMLNPECQHFIPRV</sequence>
<dbReference type="WBParaSite" id="PS1159_v2.g12681.t2">
    <property type="protein sequence ID" value="PS1159_v2.g12681.t2"/>
    <property type="gene ID" value="PS1159_v2.g12681"/>
</dbReference>
<protein>
    <submittedName>
        <fullName evidence="2">Tetratricopeptide repeat protein</fullName>
    </submittedName>
</protein>
<organism evidence="1 2">
    <name type="scientific">Panagrolaimus sp. PS1159</name>
    <dbReference type="NCBI Taxonomy" id="55785"/>
    <lineage>
        <taxon>Eukaryota</taxon>
        <taxon>Metazoa</taxon>
        <taxon>Ecdysozoa</taxon>
        <taxon>Nematoda</taxon>
        <taxon>Chromadorea</taxon>
        <taxon>Rhabditida</taxon>
        <taxon>Tylenchina</taxon>
        <taxon>Panagrolaimomorpha</taxon>
        <taxon>Panagrolaimoidea</taxon>
        <taxon>Panagrolaimidae</taxon>
        <taxon>Panagrolaimus</taxon>
    </lineage>
</organism>
<name>A0AC35F0X1_9BILA</name>
<reference evidence="2" key="1">
    <citation type="submission" date="2022-11" db="UniProtKB">
        <authorList>
            <consortium name="WormBaseParasite"/>
        </authorList>
    </citation>
    <scope>IDENTIFICATION</scope>
</reference>
<evidence type="ECO:0000313" key="2">
    <source>
        <dbReference type="WBParaSite" id="PS1159_v2.g12681.t2"/>
    </source>
</evidence>
<dbReference type="Proteomes" id="UP000887580">
    <property type="component" value="Unplaced"/>
</dbReference>
<evidence type="ECO:0000313" key="1">
    <source>
        <dbReference type="Proteomes" id="UP000887580"/>
    </source>
</evidence>
<accession>A0AC35F0X1</accession>
<proteinExistence type="predicted"/>